<dbReference type="Proteomes" id="UP000599074">
    <property type="component" value="Unassembled WGS sequence"/>
</dbReference>
<reference evidence="4" key="1">
    <citation type="submission" date="2021-01" db="EMBL/GenBank/DDBJ databases">
        <title>Whole genome shotgun sequence of Planosporangium mesophilum NBRC 109066.</title>
        <authorList>
            <person name="Komaki H."/>
            <person name="Tamura T."/>
        </authorList>
    </citation>
    <scope>NUCLEOTIDE SEQUENCE</scope>
    <source>
        <strain evidence="4">NBRC 109066</strain>
    </source>
</reference>
<evidence type="ECO:0000256" key="2">
    <source>
        <dbReference type="SAM" id="Phobius"/>
    </source>
</evidence>
<comment type="caution">
    <text evidence="4">The sequence shown here is derived from an EMBL/GenBank/DDBJ whole genome shotgun (WGS) entry which is preliminary data.</text>
</comment>
<evidence type="ECO:0000313" key="4">
    <source>
        <dbReference type="EMBL" id="GII26273.1"/>
    </source>
</evidence>
<dbReference type="Pfam" id="PF13400">
    <property type="entry name" value="Tad"/>
    <property type="match status" value="1"/>
</dbReference>
<dbReference type="AlphaFoldDB" id="A0A8J3TG23"/>
<protein>
    <recommendedName>
        <fullName evidence="3">Putative Flp pilus-assembly TadG-like N-terminal domain-containing protein</fullName>
    </recommendedName>
</protein>
<dbReference type="RefSeq" id="WP_203935958.1">
    <property type="nucleotide sequence ID" value="NZ_BOON01000072.1"/>
</dbReference>
<accession>A0A8J3TG23</accession>
<name>A0A8J3TG23_9ACTN</name>
<keyword evidence="2" id="KW-0812">Transmembrane</keyword>
<feature type="region of interest" description="Disordered" evidence="1">
    <location>
        <begin position="118"/>
        <end position="137"/>
    </location>
</feature>
<keyword evidence="2" id="KW-0472">Membrane</keyword>
<keyword evidence="2" id="KW-1133">Transmembrane helix</keyword>
<evidence type="ECO:0000259" key="3">
    <source>
        <dbReference type="Pfam" id="PF13400"/>
    </source>
</evidence>
<organism evidence="4 5">
    <name type="scientific">Planosporangium mesophilum</name>
    <dbReference type="NCBI Taxonomy" id="689768"/>
    <lineage>
        <taxon>Bacteria</taxon>
        <taxon>Bacillati</taxon>
        <taxon>Actinomycetota</taxon>
        <taxon>Actinomycetes</taxon>
        <taxon>Micromonosporales</taxon>
        <taxon>Micromonosporaceae</taxon>
        <taxon>Planosporangium</taxon>
    </lineage>
</organism>
<evidence type="ECO:0000256" key="1">
    <source>
        <dbReference type="SAM" id="MobiDB-lite"/>
    </source>
</evidence>
<gene>
    <name evidence="4" type="ORF">Pme01_58700</name>
</gene>
<dbReference type="InterPro" id="IPR021202">
    <property type="entry name" value="Rv3654c-like"/>
</dbReference>
<proteinExistence type="predicted"/>
<evidence type="ECO:0000313" key="5">
    <source>
        <dbReference type="Proteomes" id="UP000599074"/>
    </source>
</evidence>
<dbReference type="EMBL" id="BOON01000072">
    <property type="protein sequence ID" value="GII26273.1"/>
    <property type="molecule type" value="Genomic_DNA"/>
</dbReference>
<feature type="transmembrane region" description="Helical" evidence="2">
    <location>
        <begin position="20"/>
        <end position="45"/>
    </location>
</feature>
<sequence>MTGQGAGTALLRSDRGSASLWLLGVALAVLAFAGAVAAAGSVLVARHRAQAAADLGALAGAVLAVDGEPAACDRAGQVVAANGAGLVACRLDGLDVVISAQAEPVSLGRPFGPARAWARAGPVRSGPRHDHGGLRAP</sequence>
<keyword evidence="5" id="KW-1185">Reference proteome</keyword>
<feature type="domain" description="Putative Flp pilus-assembly TadG-like N-terminal" evidence="3">
    <location>
        <begin position="16"/>
        <end position="61"/>
    </location>
</feature>
<dbReference type="NCBIfam" id="TIGR03816">
    <property type="entry name" value="tadE_like_DECH"/>
    <property type="match status" value="1"/>
</dbReference>
<feature type="compositionally biased region" description="Basic and acidic residues" evidence="1">
    <location>
        <begin position="127"/>
        <end position="137"/>
    </location>
</feature>
<dbReference type="InterPro" id="IPR028087">
    <property type="entry name" value="Tad_N"/>
</dbReference>